<keyword evidence="3" id="KW-1185">Reference proteome</keyword>
<dbReference type="Proteomes" id="UP000271469">
    <property type="component" value="Chromosome"/>
</dbReference>
<reference evidence="2 3" key="1">
    <citation type="submission" date="2018-11" db="EMBL/GenBank/DDBJ databases">
        <title>Gordonia insulae sp. nov., isolated from an island soil.</title>
        <authorList>
            <person name="Kim Y.S."/>
            <person name="Kim S.B."/>
        </authorList>
    </citation>
    <scope>NUCLEOTIDE SEQUENCE [LARGE SCALE GENOMIC DNA]</scope>
    <source>
        <strain evidence="2 3">MMS17-SY073</strain>
    </source>
</reference>
<evidence type="ECO:0000313" key="2">
    <source>
        <dbReference type="EMBL" id="AZG47783.1"/>
    </source>
</evidence>
<keyword evidence="1" id="KW-1133">Transmembrane helix</keyword>
<organism evidence="2 3">
    <name type="scientific">Gordonia insulae</name>
    <dbReference type="NCBI Taxonomy" id="2420509"/>
    <lineage>
        <taxon>Bacteria</taxon>
        <taxon>Bacillati</taxon>
        <taxon>Actinomycetota</taxon>
        <taxon>Actinomycetes</taxon>
        <taxon>Mycobacteriales</taxon>
        <taxon>Gordoniaceae</taxon>
        <taxon>Gordonia</taxon>
    </lineage>
</organism>
<evidence type="ECO:0000256" key="1">
    <source>
        <dbReference type="SAM" id="Phobius"/>
    </source>
</evidence>
<dbReference type="OrthoDB" id="5118875at2"/>
<evidence type="ECO:0000313" key="3">
    <source>
        <dbReference type="Proteomes" id="UP000271469"/>
    </source>
</evidence>
<protein>
    <submittedName>
        <fullName evidence="2">Uncharacterized protein</fullName>
    </submittedName>
</protein>
<dbReference type="AlphaFoldDB" id="A0A3G8JS88"/>
<dbReference type="RefSeq" id="WP_124710092.1">
    <property type="nucleotide sequence ID" value="NZ_CP033972.1"/>
</dbReference>
<dbReference type="Pfam" id="PF20315">
    <property type="entry name" value="DUF6611"/>
    <property type="match status" value="1"/>
</dbReference>
<dbReference type="KEGG" id="gom:D7316_04395"/>
<accession>A0A3G8JS88</accession>
<feature type="transmembrane region" description="Helical" evidence="1">
    <location>
        <begin position="97"/>
        <end position="115"/>
    </location>
</feature>
<gene>
    <name evidence="2" type="ORF">D7316_04395</name>
</gene>
<name>A0A3G8JS88_9ACTN</name>
<keyword evidence="1" id="KW-0472">Membrane</keyword>
<proteinExistence type="predicted"/>
<feature type="transmembrane region" description="Helical" evidence="1">
    <location>
        <begin position="71"/>
        <end position="91"/>
    </location>
</feature>
<keyword evidence="1" id="KW-0812">Transmembrane</keyword>
<sequence length="181" mass="20035">MSDAIMGHSRRMTPTTLTHASGLWSRVLTGPDTWGTLRVGYARHWAQYRVAVYPPGIDDGQRVRLRAWRAAPVWGFLLWLAVWTAFAAIGVGYAVSIPASIVITALVIARSAAAASTTRRFVRQMTVWTGEGEEPTSSIERDRLLRMVDLLRRTDADLRAGRISPVEHETVWAGCYAELAG</sequence>
<dbReference type="EMBL" id="CP033972">
    <property type="protein sequence ID" value="AZG47783.1"/>
    <property type="molecule type" value="Genomic_DNA"/>
</dbReference>
<dbReference type="InterPro" id="IPR046719">
    <property type="entry name" value="DUF6611"/>
</dbReference>